<dbReference type="AlphaFoldDB" id="A0A4Q0YT68"/>
<protein>
    <submittedName>
        <fullName evidence="2">Uncharacterized protein</fullName>
    </submittedName>
</protein>
<name>A0A4Q0YT68_9GAMM</name>
<dbReference type="Proteomes" id="UP000290287">
    <property type="component" value="Unassembled WGS sequence"/>
</dbReference>
<gene>
    <name evidence="2" type="ORF">CS022_10285</name>
</gene>
<evidence type="ECO:0000256" key="1">
    <source>
        <dbReference type="SAM" id="MobiDB-lite"/>
    </source>
</evidence>
<dbReference type="RefSeq" id="WP_129122190.1">
    <property type="nucleotide sequence ID" value="NZ_PEIB01000010.1"/>
</dbReference>
<feature type="region of interest" description="Disordered" evidence="1">
    <location>
        <begin position="1"/>
        <end position="39"/>
    </location>
</feature>
<dbReference type="EMBL" id="PEIB01000010">
    <property type="protein sequence ID" value="RXJ73354.1"/>
    <property type="molecule type" value="Genomic_DNA"/>
</dbReference>
<evidence type="ECO:0000313" key="2">
    <source>
        <dbReference type="EMBL" id="RXJ73354.1"/>
    </source>
</evidence>
<accession>A0A4Q0YT68</accession>
<proteinExistence type="predicted"/>
<sequence length="201" mass="22604">MNDIRVLGSNNGTSFSRRDENPSQGNIKKSKRTVKPRQNNRALSFNTQHEEKLNKDRVYSQLNPNANSRSKRGLTTFHPGAHQLPLPPGRADISPEGRNDHESSNIFSEKNVLKYTESPNVIINLPEGFNSTSLNLPNHWTLIGKSGFDGKLKQTNDDKLHSDLFKPVDIPLSSDEKPYFLVAKPNPNNLDRGGFDIIKFT</sequence>
<keyword evidence="3" id="KW-1185">Reference proteome</keyword>
<organism evidence="2 3">
    <name type="scientific">Veronia nyctiphanis</name>
    <dbReference type="NCBI Taxonomy" id="1278244"/>
    <lineage>
        <taxon>Bacteria</taxon>
        <taxon>Pseudomonadati</taxon>
        <taxon>Pseudomonadota</taxon>
        <taxon>Gammaproteobacteria</taxon>
        <taxon>Vibrionales</taxon>
        <taxon>Vibrionaceae</taxon>
        <taxon>Veronia</taxon>
    </lineage>
</organism>
<feature type="region of interest" description="Disordered" evidence="1">
    <location>
        <begin position="63"/>
        <end position="87"/>
    </location>
</feature>
<reference evidence="2 3" key="1">
    <citation type="submission" date="2017-10" db="EMBL/GenBank/DDBJ databases">
        <title>Nyctiphanis sp. nov., isolated from the stomach of the euphausiid Nyctiphanes simplex (Hansen, 1911) in the Gulf of California.</title>
        <authorList>
            <person name="Gomez-Gil B."/>
            <person name="Aguilar-Mendez M."/>
            <person name="Lopez-Cortes A."/>
            <person name="Gomez-Gutierrez J."/>
            <person name="Roque A."/>
            <person name="Lang E."/>
            <person name="Gonzalez-Castillo A."/>
        </authorList>
    </citation>
    <scope>NUCLEOTIDE SEQUENCE [LARGE SCALE GENOMIC DNA]</scope>
    <source>
        <strain evidence="2 3">CAIM 600</strain>
    </source>
</reference>
<comment type="caution">
    <text evidence="2">The sequence shown here is derived from an EMBL/GenBank/DDBJ whole genome shotgun (WGS) entry which is preliminary data.</text>
</comment>
<evidence type="ECO:0000313" key="3">
    <source>
        <dbReference type="Proteomes" id="UP000290287"/>
    </source>
</evidence>